<dbReference type="EMBL" id="CAKMRJ010000001">
    <property type="protein sequence ID" value="CAH1414051.1"/>
    <property type="molecule type" value="Genomic_DNA"/>
</dbReference>
<feature type="signal peptide" evidence="1">
    <location>
        <begin position="1"/>
        <end position="17"/>
    </location>
</feature>
<name>A0AAU9LGZ5_9ASTR</name>
<keyword evidence="3" id="KW-1185">Reference proteome</keyword>
<evidence type="ECO:0000256" key="1">
    <source>
        <dbReference type="SAM" id="SignalP"/>
    </source>
</evidence>
<dbReference type="Proteomes" id="UP001157418">
    <property type="component" value="Unassembled WGS sequence"/>
</dbReference>
<sequence length="166" mass="19084">MIMFIGVLITRNTTVVAASIYDLGYMVVLAGDAIGEMNGTHMTSSSVFHQTNKNLQISEALAIQMQIEVQRRLHEQIEYEGNTYNQLLKKHRDHWKPKLRHSWTRVYKSLTIRIGLKSIYSEHKCLVRREKHGVIRAQIFGVGKTSLTEKLALYLKGTLFGLKKQQ</sequence>
<gene>
    <name evidence="2" type="ORF">LVIROSA_LOCUS1986</name>
</gene>
<keyword evidence="1" id="KW-0732">Signal</keyword>
<protein>
    <recommendedName>
        <fullName evidence="4">H(+)-exporting diphosphatase</fullName>
    </recommendedName>
</protein>
<comment type="caution">
    <text evidence="2">The sequence shown here is derived from an EMBL/GenBank/DDBJ whole genome shotgun (WGS) entry which is preliminary data.</text>
</comment>
<accession>A0AAU9LGZ5</accession>
<proteinExistence type="predicted"/>
<feature type="chain" id="PRO_5043897156" description="H(+)-exporting diphosphatase" evidence="1">
    <location>
        <begin position="18"/>
        <end position="166"/>
    </location>
</feature>
<evidence type="ECO:0000313" key="2">
    <source>
        <dbReference type="EMBL" id="CAH1414051.1"/>
    </source>
</evidence>
<reference evidence="2 3" key="1">
    <citation type="submission" date="2022-01" db="EMBL/GenBank/DDBJ databases">
        <authorList>
            <person name="Xiong W."/>
            <person name="Schranz E."/>
        </authorList>
    </citation>
    <scope>NUCLEOTIDE SEQUENCE [LARGE SCALE GENOMIC DNA]</scope>
</reference>
<evidence type="ECO:0000313" key="3">
    <source>
        <dbReference type="Proteomes" id="UP001157418"/>
    </source>
</evidence>
<evidence type="ECO:0008006" key="4">
    <source>
        <dbReference type="Google" id="ProtNLM"/>
    </source>
</evidence>
<dbReference type="AlphaFoldDB" id="A0AAU9LGZ5"/>
<organism evidence="2 3">
    <name type="scientific">Lactuca virosa</name>
    <dbReference type="NCBI Taxonomy" id="75947"/>
    <lineage>
        <taxon>Eukaryota</taxon>
        <taxon>Viridiplantae</taxon>
        <taxon>Streptophyta</taxon>
        <taxon>Embryophyta</taxon>
        <taxon>Tracheophyta</taxon>
        <taxon>Spermatophyta</taxon>
        <taxon>Magnoliopsida</taxon>
        <taxon>eudicotyledons</taxon>
        <taxon>Gunneridae</taxon>
        <taxon>Pentapetalae</taxon>
        <taxon>asterids</taxon>
        <taxon>campanulids</taxon>
        <taxon>Asterales</taxon>
        <taxon>Asteraceae</taxon>
        <taxon>Cichorioideae</taxon>
        <taxon>Cichorieae</taxon>
        <taxon>Lactucinae</taxon>
        <taxon>Lactuca</taxon>
    </lineage>
</organism>